<feature type="domain" description="Polyvalent protein metallopeptidase" evidence="2">
    <location>
        <begin position="153"/>
        <end position="277"/>
    </location>
</feature>
<dbReference type="Pfam" id="PF08401">
    <property type="entry name" value="ArdcN"/>
    <property type="match status" value="1"/>
</dbReference>
<dbReference type="InterPro" id="IPR017113">
    <property type="entry name" value="Antirestriction_ArdC"/>
</dbReference>
<dbReference type="PIRSF" id="PIRSF037112">
    <property type="entry name" value="Antirestriction_ArdC"/>
    <property type="match status" value="1"/>
</dbReference>
<dbReference type="InterPro" id="IPR041459">
    <property type="entry name" value="MPTase-PolyVal"/>
</dbReference>
<gene>
    <name evidence="3" type="ORF">AFI02nite_37700</name>
</gene>
<dbReference type="EMBL" id="BJTZ01000038">
    <property type="protein sequence ID" value="GEK15734.1"/>
    <property type="molecule type" value="Genomic_DNA"/>
</dbReference>
<protein>
    <recommendedName>
        <fullName evidence="5">DUF1738 domain-containing protein</fullName>
    </recommendedName>
</protein>
<dbReference type="Pfam" id="PF18818">
    <property type="entry name" value="MPTase-PolyVal"/>
    <property type="match status" value="1"/>
</dbReference>
<accession>A0A510UM82</accession>
<evidence type="ECO:0000259" key="1">
    <source>
        <dbReference type="Pfam" id="PF08401"/>
    </source>
</evidence>
<dbReference type="AlphaFoldDB" id="A0A510UM82"/>
<name>A0A510UM82_ALIFS</name>
<dbReference type="RefSeq" id="WP_146866315.1">
    <property type="nucleotide sequence ID" value="NZ_BJTZ01000038.1"/>
</dbReference>
<comment type="caution">
    <text evidence="3">The sequence shown here is derived from an EMBL/GenBank/DDBJ whole genome shotgun (WGS) entry which is preliminary data.</text>
</comment>
<feature type="domain" description="N-terminal" evidence="1">
    <location>
        <begin position="10"/>
        <end position="124"/>
    </location>
</feature>
<reference evidence="3 4" key="1">
    <citation type="submission" date="2019-07" db="EMBL/GenBank/DDBJ databases">
        <title>Whole genome shotgun sequence of Aliivibrio fischeri NBRC 101058.</title>
        <authorList>
            <person name="Hosoyama A."/>
            <person name="Uohara A."/>
            <person name="Ohji S."/>
            <person name="Ichikawa N."/>
        </authorList>
    </citation>
    <scope>NUCLEOTIDE SEQUENCE [LARGE SCALE GENOMIC DNA]</scope>
    <source>
        <strain evidence="3 4">NBRC 101058</strain>
    </source>
</reference>
<dbReference type="InterPro" id="IPR013610">
    <property type="entry name" value="ArdC_N"/>
</dbReference>
<proteinExistence type="predicted"/>
<sequence length="298" mass="33700">MKTHTKSKPDFYQQITNQIIEALESGVKPWVCPWNKTEQSGIPSNASTGALYNGMNIMLLWMSATMQGFSSSSWMTFKQAKEKGGQVRKGEKGTHIFFYNMIEKKEKGSDEIERYAMLKTYTVFNLDQIDGLPDSMRSHVVTASETSTICSLEHVEHFLNATGASIVYNGQRAFYRPSTDEIVIPDMSRFSSTEDLYATTLHELTHWTGHKTRLERKNNNVFGSKDYAFEELIAELGSVFLMADLGIVGEVQHESYIANWLTALKDDKRYIFKAASQASKAHQFLRDLVGHHNADKAA</sequence>
<dbReference type="Proteomes" id="UP000321787">
    <property type="component" value="Unassembled WGS sequence"/>
</dbReference>
<evidence type="ECO:0008006" key="5">
    <source>
        <dbReference type="Google" id="ProtNLM"/>
    </source>
</evidence>
<evidence type="ECO:0000259" key="2">
    <source>
        <dbReference type="Pfam" id="PF18818"/>
    </source>
</evidence>
<dbReference type="GO" id="GO:0003697">
    <property type="term" value="F:single-stranded DNA binding"/>
    <property type="evidence" value="ECO:0007669"/>
    <property type="project" value="InterPro"/>
</dbReference>
<organism evidence="3 4">
    <name type="scientific">Aliivibrio fischeri</name>
    <name type="common">Vibrio fischeri</name>
    <dbReference type="NCBI Taxonomy" id="668"/>
    <lineage>
        <taxon>Bacteria</taxon>
        <taxon>Pseudomonadati</taxon>
        <taxon>Pseudomonadota</taxon>
        <taxon>Gammaproteobacteria</taxon>
        <taxon>Vibrionales</taxon>
        <taxon>Vibrionaceae</taxon>
        <taxon>Aliivibrio</taxon>
    </lineage>
</organism>
<evidence type="ECO:0000313" key="3">
    <source>
        <dbReference type="EMBL" id="GEK15734.1"/>
    </source>
</evidence>
<evidence type="ECO:0000313" key="4">
    <source>
        <dbReference type="Proteomes" id="UP000321787"/>
    </source>
</evidence>